<evidence type="ECO:0000256" key="2">
    <source>
        <dbReference type="ARBA" id="ARBA00022612"/>
    </source>
</evidence>
<dbReference type="NCBIfam" id="TIGR01554">
    <property type="entry name" value="major_cap_HK97"/>
    <property type="match status" value="1"/>
</dbReference>
<comment type="subcellular location">
    <subcellularLocation>
        <location evidence="1">Virion</location>
    </subcellularLocation>
</comment>
<keyword evidence="3" id="KW-0645">Protease</keyword>
<keyword evidence="4" id="KW-0378">Hydrolase</keyword>
<dbReference type="RefSeq" id="WP_209044414.1">
    <property type="nucleotide sequence ID" value="NZ_JAAORC010000002.1"/>
</dbReference>
<dbReference type="EMBL" id="JAAORC010000002">
    <property type="protein sequence ID" value="MBO8223083.1"/>
    <property type="molecule type" value="Genomic_DNA"/>
</dbReference>
<reference evidence="7" key="1">
    <citation type="submission" date="2020-03" db="EMBL/GenBank/DDBJ databases">
        <title>Genome differentiation and subclade ecological adaptation of Prochlorococcus HLII clade in the global ocean.</title>
        <authorList>
            <person name="Yan W."/>
            <person name="Fen X."/>
            <person name="Zhang W."/>
        </authorList>
    </citation>
    <scope>NUCLEOTIDE SEQUENCE</scope>
    <source>
        <strain evidence="7">XMU1401</strain>
    </source>
</reference>
<keyword evidence="2" id="KW-1188">Viral release from host cell</keyword>
<gene>
    <name evidence="7" type="ORF">HA142_06110</name>
</gene>
<dbReference type="GO" id="GO:0008233">
    <property type="term" value="F:peptidase activity"/>
    <property type="evidence" value="ECO:0007669"/>
    <property type="project" value="UniProtKB-KW"/>
</dbReference>
<feature type="domain" description="Phage capsid-like C-terminal" evidence="6">
    <location>
        <begin position="251"/>
        <end position="535"/>
    </location>
</feature>
<evidence type="ECO:0000256" key="1">
    <source>
        <dbReference type="ARBA" id="ARBA00004328"/>
    </source>
</evidence>
<organism evidence="7 8">
    <name type="scientific">Prochlorococcus marinus str. XMU1401</name>
    <dbReference type="NCBI Taxonomy" id="2052594"/>
    <lineage>
        <taxon>Bacteria</taxon>
        <taxon>Bacillati</taxon>
        <taxon>Cyanobacteriota</taxon>
        <taxon>Cyanophyceae</taxon>
        <taxon>Synechococcales</taxon>
        <taxon>Prochlorococcaceae</taxon>
        <taxon>Prochlorococcus</taxon>
    </lineage>
</organism>
<name>A0A8I2BKY8_PROMR</name>
<dbReference type="Gene3D" id="3.30.2320.10">
    <property type="entry name" value="hypothetical protein PF0899 domain"/>
    <property type="match status" value="1"/>
</dbReference>
<dbReference type="GO" id="GO:0006508">
    <property type="term" value="P:proteolysis"/>
    <property type="evidence" value="ECO:0007669"/>
    <property type="project" value="UniProtKB-KW"/>
</dbReference>
<dbReference type="InterPro" id="IPR024455">
    <property type="entry name" value="Phage_capsid"/>
</dbReference>
<evidence type="ECO:0000256" key="4">
    <source>
        <dbReference type="ARBA" id="ARBA00022801"/>
    </source>
</evidence>
<dbReference type="Proteomes" id="UP000666562">
    <property type="component" value="Unassembled WGS sequence"/>
</dbReference>
<dbReference type="InterPro" id="IPR054613">
    <property type="entry name" value="Peptidase_S78_dom"/>
</dbReference>
<protein>
    <submittedName>
        <fullName evidence="7">Phage major capsid protein</fullName>
    </submittedName>
</protein>
<proteinExistence type="predicted"/>
<dbReference type="Gene3D" id="3.30.2400.10">
    <property type="entry name" value="Major capsid protein gp5"/>
    <property type="match status" value="1"/>
</dbReference>
<sequence>MATTETKPYFRFLSIEDEEIKDDILTMSVSSEYPVKRGFGEEILEHTPEAIDLKRFNDNAPILWSHNVSEQVGVILRAYLVDKKLKVDMRFGNSAKAKEIEADVRQKIIRNVSIGYAVHEMEERDGQFYATRWEPLEASFVSVASDPNVGVQRSQPQIQNTIPTKQMDSSNTQAISTINNGWDEYTREADQFSLVNAIKAQASGDWSQAGREREVGQELARKYGTRTATGILVPNHSWSKRTFVASSASAGGNLIQTDVLSDQFVDALRPYSAVMEAGATMITGLQGNVSIPKRATSSTAEWFGADDADSISESVGTFGTVSMVPKSIGVYSKFSRLMQLQSTPDIENLIRQDFLELIGTGIDAAAIAGTGSSSQPTGILSASGTTVLALATNGSAASLDNLLTLKKNVGAANVIDDGTMAYLTNSKVESAISQLKDGNSAYHLNPYTAPLGEQKFAGKRMLISNNCPSNLTKGSGSNLSAIIFGKFSDLLIGQWSGIEIETDIYSDFAKGTVGVRAITTIDIAVRHGASFSIIKDAIAA</sequence>
<evidence type="ECO:0000259" key="5">
    <source>
        <dbReference type="Pfam" id="PF04586"/>
    </source>
</evidence>
<dbReference type="Pfam" id="PF05065">
    <property type="entry name" value="Phage_capsid"/>
    <property type="match status" value="1"/>
</dbReference>
<evidence type="ECO:0000259" key="6">
    <source>
        <dbReference type="Pfam" id="PF05065"/>
    </source>
</evidence>
<evidence type="ECO:0000313" key="8">
    <source>
        <dbReference type="Proteomes" id="UP000666562"/>
    </source>
</evidence>
<dbReference type="SUPFAM" id="SSF56563">
    <property type="entry name" value="Major capsid protein gp5"/>
    <property type="match status" value="1"/>
</dbReference>
<accession>A0A8I2BKY8</accession>
<dbReference type="InterPro" id="IPR054612">
    <property type="entry name" value="Phage_capsid-like_C"/>
</dbReference>
<evidence type="ECO:0000313" key="7">
    <source>
        <dbReference type="EMBL" id="MBO8223083.1"/>
    </source>
</evidence>
<dbReference type="AlphaFoldDB" id="A0A8I2BKY8"/>
<dbReference type="Pfam" id="PF04586">
    <property type="entry name" value="Peptidase_S78"/>
    <property type="match status" value="1"/>
</dbReference>
<feature type="domain" description="Prohead serine protease" evidence="5">
    <location>
        <begin position="38"/>
        <end position="157"/>
    </location>
</feature>
<comment type="caution">
    <text evidence="7">The sequence shown here is derived from an EMBL/GenBank/DDBJ whole genome shotgun (WGS) entry which is preliminary data.</text>
</comment>
<evidence type="ECO:0000256" key="3">
    <source>
        <dbReference type="ARBA" id="ARBA00022670"/>
    </source>
</evidence>